<gene>
    <name evidence="2" type="ORF">DPQ33_18540</name>
</gene>
<organism evidence="2 3">
    <name type="scientific">Oceanidesulfovibrio indonesiensis</name>
    <dbReference type="NCBI Taxonomy" id="54767"/>
    <lineage>
        <taxon>Bacteria</taxon>
        <taxon>Pseudomonadati</taxon>
        <taxon>Thermodesulfobacteriota</taxon>
        <taxon>Desulfovibrionia</taxon>
        <taxon>Desulfovibrionales</taxon>
        <taxon>Desulfovibrionaceae</taxon>
        <taxon>Oceanidesulfovibrio</taxon>
    </lineage>
</organism>
<dbReference type="EMBL" id="QMIE01000067">
    <property type="protein sequence ID" value="TVM12619.1"/>
    <property type="molecule type" value="Genomic_DNA"/>
</dbReference>
<keyword evidence="3" id="KW-1185">Reference proteome</keyword>
<evidence type="ECO:0000313" key="3">
    <source>
        <dbReference type="Proteomes" id="UP000448292"/>
    </source>
</evidence>
<name>A0A7M3M9P0_9BACT</name>
<dbReference type="Pfam" id="PF13166">
    <property type="entry name" value="AAA_13"/>
    <property type="match status" value="1"/>
</dbReference>
<dbReference type="InterPro" id="IPR026866">
    <property type="entry name" value="CR006_AAA"/>
</dbReference>
<dbReference type="AlphaFoldDB" id="A0A7M3M9P0"/>
<proteinExistence type="predicted"/>
<accession>A0A7M3M9P0</accession>
<dbReference type="Proteomes" id="UP000448292">
    <property type="component" value="Unassembled WGS sequence"/>
</dbReference>
<protein>
    <recommendedName>
        <fullName evidence="1">Protein CR006 P-loop domain-containing protein</fullName>
    </recommendedName>
</protein>
<sequence>MRRILEFYFTMLGQEDYRLIADKFDDVTKRIVCRALFSWINDGSHHMHDALEVGTEEDSIKRYLEVFKEIFVKTEHKAHYDMMMNTPVQE</sequence>
<reference evidence="2 3" key="1">
    <citation type="submission" date="2018-06" db="EMBL/GenBank/DDBJ databases">
        <title>Complete genome of Desulfovibrio indonesiensis P37SLT.</title>
        <authorList>
            <person name="Crispim J.S."/>
            <person name="Vidigal P.M.P."/>
            <person name="Silva L.C.F."/>
            <person name="Laguardia C.N."/>
            <person name="Araujo L.C."/>
            <person name="Dias R.S."/>
            <person name="Sousa M.P."/>
            <person name="Paula S.O."/>
            <person name="Silva C."/>
        </authorList>
    </citation>
    <scope>NUCLEOTIDE SEQUENCE [LARGE SCALE GENOMIC DNA]</scope>
    <source>
        <strain evidence="2 3">P37SLT</strain>
    </source>
</reference>
<evidence type="ECO:0000259" key="1">
    <source>
        <dbReference type="Pfam" id="PF13166"/>
    </source>
</evidence>
<feature type="domain" description="Protein CR006 P-loop" evidence="1">
    <location>
        <begin position="1"/>
        <end position="71"/>
    </location>
</feature>
<evidence type="ECO:0000313" key="2">
    <source>
        <dbReference type="EMBL" id="TVM12619.1"/>
    </source>
</evidence>
<comment type="caution">
    <text evidence="2">The sequence shown here is derived from an EMBL/GenBank/DDBJ whole genome shotgun (WGS) entry which is preliminary data.</text>
</comment>